<accession>A0A0L1KDG3</accession>
<dbReference type="PATRIC" id="fig|1306953.7.peg.122"/>
<dbReference type="EMBL" id="JYNE01000025">
    <property type="protein sequence ID" value="KNH01919.1"/>
    <property type="molecule type" value="Genomic_DNA"/>
</dbReference>
<dbReference type="RefSeq" id="WP_050600614.1">
    <property type="nucleotide sequence ID" value="NZ_JYNE01000025.1"/>
</dbReference>
<dbReference type="STRING" id="1306953.J121_119"/>
<sequence>MSDYAFTERSLRRHLLEILQNLVNESGEPAWVNLSELNFHVGQELAEQGGDHGYASSNDLVADIEAAVENLVSDGLVDTYEAKSIANTPFRLSSQGQYELSGFSQLVLEGFDQPRDTHDAEAWTGPRHVLSDAKKLRELRIYAQDLYLRVQTINFRTEADRIDIQRLAEALLALCQMVEPDLNLLEKLTAHPKFKAYASVAVCIATIRGALGI</sequence>
<name>A0A0L1KDG3_9SPHN</name>
<organism evidence="1 2">
    <name type="scientific">Qipengyuania citrea LAMA 915</name>
    <dbReference type="NCBI Taxonomy" id="1306953"/>
    <lineage>
        <taxon>Bacteria</taxon>
        <taxon>Pseudomonadati</taxon>
        <taxon>Pseudomonadota</taxon>
        <taxon>Alphaproteobacteria</taxon>
        <taxon>Sphingomonadales</taxon>
        <taxon>Erythrobacteraceae</taxon>
        <taxon>Qipengyuania</taxon>
    </lineage>
</organism>
<evidence type="ECO:0000313" key="1">
    <source>
        <dbReference type="EMBL" id="KNH01919.1"/>
    </source>
</evidence>
<evidence type="ECO:0000313" key="2">
    <source>
        <dbReference type="Proteomes" id="UP000037446"/>
    </source>
</evidence>
<proteinExistence type="predicted"/>
<protein>
    <submittedName>
        <fullName evidence="1">Uncharacterized protein</fullName>
    </submittedName>
</protein>
<comment type="caution">
    <text evidence="1">The sequence shown here is derived from an EMBL/GenBank/DDBJ whole genome shotgun (WGS) entry which is preliminary data.</text>
</comment>
<dbReference type="Proteomes" id="UP000037446">
    <property type="component" value="Unassembled WGS sequence"/>
</dbReference>
<dbReference type="AlphaFoldDB" id="A0A0L1KDG3"/>
<gene>
    <name evidence="1" type="ORF">J121_119</name>
</gene>
<reference evidence="2" key="1">
    <citation type="submission" date="2015-02" db="EMBL/GenBank/DDBJ databases">
        <authorList>
            <person name="Lima A.O."/>
            <person name="Cabral A."/>
            <person name="Porto L.M."/>
            <person name="Silva M.A."/>
        </authorList>
    </citation>
    <scope>NUCLEOTIDE SEQUENCE [LARGE SCALE GENOMIC DNA]</scope>
    <source>
        <strain evidence="2">LAMA 915</strain>
    </source>
</reference>